<dbReference type="PROSITE" id="PS50846">
    <property type="entry name" value="HMA_2"/>
    <property type="match status" value="1"/>
</dbReference>
<evidence type="ECO:0000256" key="15">
    <source>
        <dbReference type="ARBA" id="ARBA00022967"/>
    </source>
</evidence>
<dbReference type="Pfam" id="PF00702">
    <property type="entry name" value="Hydrolase"/>
    <property type="match status" value="1"/>
</dbReference>
<evidence type="ECO:0000256" key="11">
    <source>
        <dbReference type="ARBA" id="ARBA00022741"/>
    </source>
</evidence>
<feature type="transmembrane region" description="Helical" evidence="23">
    <location>
        <begin position="192"/>
        <end position="211"/>
    </location>
</feature>
<evidence type="ECO:0000256" key="8">
    <source>
        <dbReference type="ARBA" id="ARBA00022692"/>
    </source>
</evidence>
<keyword evidence="7" id="KW-0597">Phosphoprotein</keyword>
<dbReference type="PROSITE" id="PS00154">
    <property type="entry name" value="ATPASE_E1_E2"/>
    <property type="match status" value="1"/>
</dbReference>
<keyword evidence="6 23" id="KW-1003">Cell membrane</keyword>
<keyword evidence="11 23" id="KW-0547">Nucleotide-binding</keyword>
<dbReference type="PANTHER" id="PTHR43520:SF6">
    <property type="entry name" value="COPPER-EXPORTING P-TYPE ATPASE"/>
    <property type="match status" value="1"/>
</dbReference>
<dbReference type="InterPro" id="IPR023214">
    <property type="entry name" value="HAD_sf"/>
</dbReference>
<dbReference type="NCBIfam" id="TIGR01511">
    <property type="entry name" value="ATPase-IB1_Cu"/>
    <property type="match status" value="1"/>
</dbReference>
<dbReference type="SUPFAM" id="SSF81653">
    <property type="entry name" value="Calcium ATPase, transduction domain A"/>
    <property type="match status" value="1"/>
</dbReference>
<dbReference type="InterPro" id="IPR018303">
    <property type="entry name" value="ATPase_P-typ_P_site"/>
</dbReference>
<dbReference type="GO" id="GO:0140581">
    <property type="term" value="F:P-type monovalent copper transporter activity"/>
    <property type="evidence" value="ECO:0007669"/>
    <property type="project" value="UniProtKB-EC"/>
</dbReference>
<keyword evidence="10" id="KW-0677">Repeat</keyword>
<evidence type="ECO:0000256" key="1">
    <source>
        <dbReference type="ARBA" id="ARBA00004651"/>
    </source>
</evidence>
<dbReference type="CDD" id="cd02094">
    <property type="entry name" value="P-type_ATPase_Cu-like"/>
    <property type="match status" value="1"/>
</dbReference>
<keyword evidence="9 23" id="KW-0479">Metal-binding</keyword>
<keyword evidence="26" id="KW-1185">Reference proteome</keyword>
<comment type="similarity">
    <text evidence="2 23">Belongs to the cation transport ATPase (P-type) (TC 3.A.3) family. Type IB subfamily.</text>
</comment>
<sequence length="749" mass="78439">MTLDQSTNQQQEVRLSILGMRCAGCVSAVETALQSVPGVEAVVVNFADHSATVGGNPDHQAMKQALKSAGYDAAVMEGLEDPSEEERQEEERYRDLLCKAGVAGALGLPLMLGAHLDLFPVMGSAAGTVFWSEVALLTLAVMFYSGGHFFHSALKLLLVKQANMDTLIALGTGSAWLYSCIVIDYSSQLPSLSAHAYFEASAVILAFINLGSALETRARGKTSAAIRALIGLQPRTARVVREGQEIDIPIEQVGLGETLRVRPGEKIAVDGVVLEGHSTIDESMLTGESMPVEKVEGASVAAGTINQQGSFLFSATRIGRDTALAQIIQSVRQAQNSKPAIAKLADKISAVFVPAVVIISVLTFLIWLSIGPDPAMGYAFVTSMTVLVIACPCALGLATPISVMVAVGRAAQMGILIRKGEALQSAGKLTCLILDKTGTVTAGKPSLAEVIAFGDYDEARVLQYAASLESGSEHPLAAAILTAAEQKQLTLDKVRKFQAVAGHGIVGRIADRQCLFGNAALLAEHGIDDSNHRDKMAELAAKGQTPMFLAVENAVVGIVSVADPIKPDSAAAVQQLRQRGIRVLMVTGDNDITARAIAAQAGISEVRAQVLPQDKAAVVKALQQQGEIVGMVGDGINDAPALAQADVGFAIGTGTDVAIESADIVLLQGSLLKVSEAMALSTLTVANIKQNLLGAFFYNTIGIPVAAGLLYPMFGLLLNPMIAGAAMAMSSVTVVSNANRLRWIKLDIG</sequence>
<keyword evidence="18" id="KW-0406">Ion transport</keyword>
<dbReference type="InterPro" id="IPR001757">
    <property type="entry name" value="P_typ_ATPase"/>
</dbReference>
<dbReference type="PRINTS" id="PR00119">
    <property type="entry name" value="CATATPASE"/>
</dbReference>
<dbReference type="NCBIfam" id="TIGR01525">
    <property type="entry name" value="ATPase-IB_hvy"/>
    <property type="match status" value="1"/>
</dbReference>
<evidence type="ECO:0000313" key="26">
    <source>
        <dbReference type="Proteomes" id="UP000030512"/>
    </source>
</evidence>
<dbReference type="Gene3D" id="3.30.70.100">
    <property type="match status" value="1"/>
</dbReference>
<feature type="domain" description="HMA" evidence="24">
    <location>
        <begin position="11"/>
        <end position="74"/>
    </location>
</feature>
<dbReference type="SUPFAM" id="SSF81665">
    <property type="entry name" value="Calcium ATPase, transmembrane domain M"/>
    <property type="match status" value="1"/>
</dbReference>
<evidence type="ECO:0000256" key="10">
    <source>
        <dbReference type="ARBA" id="ARBA00022737"/>
    </source>
</evidence>
<evidence type="ECO:0000256" key="23">
    <source>
        <dbReference type="RuleBase" id="RU362081"/>
    </source>
</evidence>
<dbReference type="GO" id="GO:0043682">
    <property type="term" value="F:P-type divalent copper transporter activity"/>
    <property type="evidence" value="ECO:0007669"/>
    <property type="project" value="TreeGrafter"/>
</dbReference>
<dbReference type="FunFam" id="2.70.150.10:FF:000020">
    <property type="entry name" value="Copper-exporting P-type ATPase A"/>
    <property type="match status" value="1"/>
</dbReference>
<dbReference type="InterPro" id="IPR027256">
    <property type="entry name" value="P-typ_ATPase_IB"/>
</dbReference>
<dbReference type="InterPro" id="IPR008250">
    <property type="entry name" value="ATPase_P-typ_transduc_dom_A_sf"/>
</dbReference>
<dbReference type="GO" id="GO:0016887">
    <property type="term" value="F:ATP hydrolysis activity"/>
    <property type="evidence" value="ECO:0007669"/>
    <property type="project" value="InterPro"/>
</dbReference>
<feature type="transmembrane region" description="Helical" evidence="23">
    <location>
        <begin position="376"/>
        <end position="408"/>
    </location>
</feature>
<evidence type="ECO:0000256" key="2">
    <source>
        <dbReference type="ARBA" id="ARBA00006024"/>
    </source>
</evidence>
<dbReference type="GO" id="GO:0060003">
    <property type="term" value="P:copper ion export"/>
    <property type="evidence" value="ECO:0007669"/>
    <property type="project" value="UniProtKB-ARBA"/>
</dbReference>
<dbReference type="GO" id="GO:0005886">
    <property type="term" value="C:plasma membrane"/>
    <property type="evidence" value="ECO:0007669"/>
    <property type="project" value="UniProtKB-SubCell"/>
</dbReference>
<dbReference type="EMBL" id="CP014476">
    <property type="protein sequence ID" value="AMK75308.1"/>
    <property type="molecule type" value="Genomic_DNA"/>
</dbReference>
<evidence type="ECO:0000256" key="7">
    <source>
        <dbReference type="ARBA" id="ARBA00022553"/>
    </source>
</evidence>
<keyword evidence="8 23" id="KW-0812">Transmembrane</keyword>
<keyword evidence="12" id="KW-0187">Copper transport</keyword>
<evidence type="ECO:0000256" key="16">
    <source>
        <dbReference type="ARBA" id="ARBA00022989"/>
    </source>
</evidence>
<evidence type="ECO:0000256" key="17">
    <source>
        <dbReference type="ARBA" id="ARBA00023008"/>
    </source>
</evidence>
<keyword evidence="17" id="KW-0186">Copper</keyword>
<dbReference type="SFLD" id="SFLDF00027">
    <property type="entry name" value="p-type_atpase"/>
    <property type="match status" value="1"/>
</dbReference>
<accession>A0A140E4I4</accession>
<proteinExistence type="inferred from homology"/>
<protein>
    <recommendedName>
        <fullName evidence="4">Copper-exporting P-type ATPase</fullName>
        <ecNumber evidence="3">7.2.2.8</ecNumber>
    </recommendedName>
    <alternativeName>
        <fullName evidence="20">Copper-exporting P-type ATPase A</fullName>
    </alternativeName>
    <alternativeName>
        <fullName evidence="21">Cu(+)-exporting ATPase</fullName>
    </alternativeName>
</protein>
<evidence type="ECO:0000256" key="13">
    <source>
        <dbReference type="ARBA" id="ARBA00022840"/>
    </source>
</evidence>
<keyword evidence="5" id="KW-0813">Transport</keyword>
<keyword evidence="13 23" id="KW-0067">ATP-binding</keyword>
<gene>
    <name evidence="25" type="primary">copA</name>
    <name evidence="25" type="ORF">JT25_002195</name>
</gene>
<dbReference type="PRINTS" id="PR00943">
    <property type="entry name" value="CUATPASE"/>
</dbReference>
<dbReference type="AlphaFoldDB" id="A0A140E4I4"/>
<dbReference type="RefSeq" id="WP_036272074.1">
    <property type="nucleotide sequence ID" value="NZ_CP014476.1"/>
</dbReference>
<dbReference type="KEGG" id="mdn:JT25_002195"/>
<dbReference type="PROSITE" id="PS01047">
    <property type="entry name" value="HMA_1"/>
    <property type="match status" value="1"/>
</dbReference>
<dbReference type="Gene3D" id="3.40.50.1000">
    <property type="entry name" value="HAD superfamily/HAD-like"/>
    <property type="match status" value="1"/>
</dbReference>
<name>A0A140E4I4_9GAMM</name>
<dbReference type="GO" id="GO:0055070">
    <property type="term" value="P:copper ion homeostasis"/>
    <property type="evidence" value="ECO:0007669"/>
    <property type="project" value="TreeGrafter"/>
</dbReference>
<evidence type="ECO:0000256" key="4">
    <source>
        <dbReference type="ARBA" id="ARBA00015102"/>
    </source>
</evidence>
<dbReference type="InterPro" id="IPR036163">
    <property type="entry name" value="HMA_dom_sf"/>
</dbReference>
<feature type="transmembrane region" description="Helical" evidence="23">
    <location>
        <begin position="167"/>
        <end position="186"/>
    </location>
</feature>
<evidence type="ECO:0000256" key="9">
    <source>
        <dbReference type="ARBA" id="ARBA00022723"/>
    </source>
</evidence>
<keyword evidence="15" id="KW-1278">Translocase</keyword>
<dbReference type="Proteomes" id="UP000030512">
    <property type="component" value="Chromosome"/>
</dbReference>
<dbReference type="Gene3D" id="2.70.150.10">
    <property type="entry name" value="Calcium-transporting ATPase, cytoplasmic transduction domain A"/>
    <property type="match status" value="1"/>
</dbReference>
<evidence type="ECO:0000256" key="20">
    <source>
        <dbReference type="ARBA" id="ARBA00029719"/>
    </source>
</evidence>
<dbReference type="InterPro" id="IPR017969">
    <property type="entry name" value="Heavy-metal-associated_CS"/>
</dbReference>
<dbReference type="CDD" id="cd00371">
    <property type="entry name" value="HMA"/>
    <property type="match status" value="1"/>
</dbReference>
<reference evidence="25 26" key="1">
    <citation type="journal article" date="2015" name="Environ. Microbiol.">
        <title>Methane oxidation coupled to nitrate reduction under hypoxia by the Gammaproteobacterium Methylomonas denitrificans, sp. nov. type strain FJG1.</title>
        <authorList>
            <person name="Kits K.D."/>
            <person name="Klotz M.G."/>
            <person name="Stein L.Y."/>
        </authorList>
    </citation>
    <scope>NUCLEOTIDE SEQUENCE [LARGE SCALE GENOMIC DNA]</scope>
    <source>
        <strain evidence="25 26">FJG1</strain>
    </source>
</reference>
<comment type="subcellular location">
    <subcellularLocation>
        <location evidence="1">Cell membrane</location>
        <topology evidence="1">Multi-pass membrane protein</topology>
    </subcellularLocation>
</comment>
<dbReference type="InterPro" id="IPR006121">
    <property type="entry name" value="HMA_dom"/>
</dbReference>
<organism evidence="25 26">
    <name type="scientific">Methylomonas denitrificans</name>
    <dbReference type="NCBI Taxonomy" id="1538553"/>
    <lineage>
        <taxon>Bacteria</taxon>
        <taxon>Pseudomonadati</taxon>
        <taxon>Pseudomonadota</taxon>
        <taxon>Gammaproteobacteria</taxon>
        <taxon>Methylococcales</taxon>
        <taxon>Methylococcaceae</taxon>
        <taxon>Methylomonas</taxon>
    </lineage>
</organism>
<evidence type="ECO:0000256" key="22">
    <source>
        <dbReference type="ARBA" id="ARBA00049289"/>
    </source>
</evidence>
<evidence type="ECO:0000256" key="18">
    <source>
        <dbReference type="ARBA" id="ARBA00023065"/>
    </source>
</evidence>
<dbReference type="InterPro" id="IPR023298">
    <property type="entry name" value="ATPase_P-typ_TM_dom_sf"/>
</dbReference>
<comment type="catalytic activity">
    <reaction evidence="22">
        <text>Cu(+)(in) + ATP + H2O = Cu(+)(out) + ADP + phosphate + H(+)</text>
        <dbReference type="Rhea" id="RHEA:25792"/>
        <dbReference type="ChEBI" id="CHEBI:15377"/>
        <dbReference type="ChEBI" id="CHEBI:15378"/>
        <dbReference type="ChEBI" id="CHEBI:30616"/>
        <dbReference type="ChEBI" id="CHEBI:43474"/>
        <dbReference type="ChEBI" id="CHEBI:49552"/>
        <dbReference type="ChEBI" id="CHEBI:456216"/>
        <dbReference type="EC" id="7.2.2.8"/>
    </reaction>
</comment>
<dbReference type="Pfam" id="PF00403">
    <property type="entry name" value="HMA"/>
    <property type="match status" value="1"/>
</dbReference>
<keyword evidence="16 23" id="KW-1133">Transmembrane helix</keyword>
<dbReference type="SUPFAM" id="SSF56784">
    <property type="entry name" value="HAD-like"/>
    <property type="match status" value="1"/>
</dbReference>
<dbReference type="Pfam" id="PF00122">
    <property type="entry name" value="E1-E2_ATPase"/>
    <property type="match status" value="1"/>
</dbReference>
<feature type="transmembrane region" description="Helical" evidence="23">
    <location>
        <begin position="692"/>
        <end position="711"/>
    </location>
</feature>
<dbReference type="STRING" id="1538553.JT25_002195"/>
<dbReference type="Gene3D" id="3.40.1110.10">
    <property type="entry name" value="Calcium-transporting ATPase, cytoplasmic domain N"/>
    <property type="match status" value="1"/>
</dbReference>
<evidence type="ECO:0000256" key="14">
    <source>
        <dbReference type="ARBA" id="ARBA00022842"/>
    </source>
</evidence>
<evidence type="ECO:0000256" key="21">
    <source>
        <dbReference type="ARBA" id="ARBA00033239"/>
    </source>
</evidence>
<dbReference type="InterPro" id="IPR036412">
    <property type="entry name" value="HAD-like_sf"/>
</dbReference>
<evidence type="ECO:0000313" key="25">
    <source>
        <dbReference type="EMBL" id="AMK75308.1"/>
    </source>
</evidence>
<evidence type="ECO:0000256" key="12">
    <source>
        <dbReference type="ARBA" id="ARBA00022796"/>
    </source>
</evidence>
<evidence type="ECO:0000256" key="19">
    <source>
        <dbReference type="ARBA" id="ARBA00023136"/>
    </source>
</evidence>
<dbReference type="InterPro" id="IPR023299">
    <property type="entry name" value="ATPase_P-typ_cyto_dom_N"/>
</dbReference>
<evidence type="ECO:0000256" key="6">
    <source>
        <dbReference type="ARBA" id="ARBA00022475"/>
    </source>
</evidence>
<feature type="transmembrane region" description="Helical" evidence="23">
    <location>
        <begin position="717"/>
        <end position="735"/>
    </location>
</feature>
<evidence type="ECO:0000256" key="3">
    <source>
        <dbReference type="ARBA" id="ARBA00012517"/>
    </source>
</evidence>
<dbReference type="OrthoDB" id="9814270at2"/>
<dbReference type="NCBIfam" id="TIGR01494">
    <property type="entry name" value="ATPase_P-type"/>
    <property type="match status" value="1"/>
</dbReference>
<dbReference type="SFLD" id="SFLDS00003">
    <property type="entry name" value="Haloacid_Dehalogenase"/>
    <property type="match status" value="1"/>
</dbReference>
<keyword evidence="14" id="KW-0460">Magnesium</keyword>
<dbReference type="EC" id="7.2.2.8" evidence="3"/>
<dbReference type="GO" id="GO:0005524">
    <property type="term" value="F:ATP binding"/>
    <property type="evidence" value="ECO:0007669"/>
    <property type="project" value="UniProtKB-UniRule"/>
</dbReference>
<evidence type="ECO:0000259" key="24">
    <source>
        <dbReference type="PROSITE" id="PS50846"/>
    </source>
</evidence>
<feature type="transmembrane region" description="Helical" evidence="23">
    <location>
        <begin position="96"/>
        <end position="116"/>
    </location>
</feature>
<dbReference type="InterPro" id="IPR059000">
    <property type="entry name" value="ATPase_P-type_domA"/>
</dbReference>
<dbReference type="GO" id="GO:0005507">
    <property type="term" value="F:copper ion binding"/>
    <property type="evidence" value="ECO:0007669"/>
    <property type="project" value="TreeGrafter"/>
</dbReference>
<keyword evidence="19 23" id="KW-0472">Membrane</keyword>
<dbReference type="SFLD" id="SFLDG00002">
    <property type="entry name" value="C1.7:_P-type_atpase_like"/>
    <property type="match status" value="1"/>
</dbReference>
<dbReference type="PANTHER" id="PTHR43520">
    <property type="entry name" value="ATP7, ISOFORM B"/>
    <property type="match status" value="1"/>
</dbReference>
<evidence type="ECO:0000256" key="5">
    <source>
        <dbReference type="ARBA" id="ARBA00022448"/>
    </source>
</evidence>
<feature type="transmembrane region" description="Helical" evidence="23">
    <location>
        <begin position="348"/>
        <end position="370"/>
    </location>
</feature>
<dbReference type="SUPFAM" id="SSF55008">
    <property type="entry name" value="HMA, heavy metal-associated domain"/>
    <property type="match status" value="1"/>
</dbReference>
<dbReference type="FunFam" id="3.40.50.1000:FF:000144">
    <property type="entry name" value="copper-transporting ATPase 1 isoform X2"/>
    <property type="match status" value="1"/>
</dbReference>
<dbReference type="InterPro" id="IPR044492">
    <property type="entry name" value="P_typ_ATPase_HD_dom"/>
</dbReference>